<dbReference type="InterPro" id="IPR007219">
    <property type="entry name" value="XnlR_reg_dom"/>
</dbReference>
<dbReference type="GO" id="GO:0008270">
    <property type="term" value="F:zinc ion binding"/>
    <property type="evidence" value="ECO:0007669"/>
    <property type="project" value="InterPro"/>
</dbReference>
<dbReference type="Proteomes" id="UP000011096">
    <property type="component" value="Unassembled WGS sequence"/>
</dbReference>
<dbReference type="SMART" id="SM00066">
    <property type="entry name" value="GAL4"/>
    <property type="match status" value="1"/>
</dbReference>
<dbReference type="Pfam" id="PF04082">
    <property type="entry name" value="Fungal_trans"/>
    <property type="match status" value="1"/>
</dbReference>
<gene>
    <name evidence="7" type="ORF">CGGC5_v010670</name>
</gene>
<protein>
    <submittedName>
        <fullName evidence="7">Putative transcriptional regulatory protein</fullName>
    </submittedName>
</protein>
<dbReference type="OrthoDB" id="3971593at2759"/>
<dbReference type="SUPFAM" id="SSF57701">
    <property type="entry name" value="Zn2/Cys6 DNA-binding domain"/>
    <property type="match status" value="1"/>
</dbReference>
<dbReference type="Gene3D" id="4.10.240.10">
    <property type="entry name" value="Zn(2)-C6 fungal-type DNA-binding domain"/>
    <property type="match status" value="1"/>
</dbReference>
<dbReference type="PANTHER" id="PTHR47424">
    <property type="entry name" value="REGULATORY PROTEIN GAL4"/>
    <property type="match status" value="1"/>
</dbReference>
<evidence type="ECO:0000256" key="3">
    <source>
        <dbReference type="ARBA" id="ARBA00023163"/>
    </source>
</evidence>
<dbReference type="EMBL" id="ANPB02000006">
    <property type="protein sequence ID" value="KAF4480894.1"/>
    <property type="molecule type" value="Genomic_DNA"/>
</dbReference>
<dbReference type="GO" id="GO:0006351">
    <property type="term" value="P:DNA-templated transcription"/>
    <property type="evidence" value="ECO:0007669"/>
    <property type="project" value="InterPro"/>
</dbReference>
<reference evidence="7 8" key="1">
    <citation type="submission" date="2012-08" db="EMBL/GenBank/DDBJ databases">
        <authorList>
            <person name="Gan P.H.P."/>
            <person name="Ikeda K."/>
            <person name="Irieda H."/>
            <person name="Narusaka M."/>
            <person name="O'Connell R.J."/>
            <person name="Narusaka Y."/>
            <person name="Takano Y."/>
            <person name="Kubo Y."/>
            <person name="Shirasu K."/>
        </authorList>
    </citation>
    <scope>NUCLEOTIDE SEQUENCE [LARGE SCALE GENOMIC DNA]</scope>
    <source>
        <strain evidence="7 8">Nara gc5</strain>
    </source>
</reference>
<dbReference type="GO" id="GO:0000981">
    <property type="term" value="F:DNA-binding transcription factor activity, RNA polymerase II-specific"/>
    <property type="evidence" value="ECO:0007669"/>
    <property type="project" value="InterPro"/>
</dbReference>
<keyword evidence="1" id="KW-0479">Metal-binding</keyword>
<dbReference type="SMART" id="SM00906">
    <property type="entry name" value="Fungal_trans"/>
    <property type="match status" value="1"/>
</dbReference>
<dbReference type="InterPro" id="IPR036864">
    <property type="entry name" value="Zn2-C6_fun-type_DNA-bd_sf"/>
</dbReference>
<keyword evidence="3" id="KW-0804">Transcription</keyword>
<dbReference type="GO" id="GO:0005634">
    <property type="term" value="C:nucleus"/>
    <property type="evidence" value="ECO:0007669"/>
    <property type="project" value="TreeGrafter"/>
</dbReference>
<dbReference type="InterPro" id="IPR001138">
    <property type="entry name" value="Zn2Cys6_DnaBD"/>
</dbReference>
<dbReference type="InParanoid" id="A0A7J6IUV9"/>
<dbReference type="CDD" id="cd12148">
    <property type="entry name" value="fungal_TF_MHR"/>
    <property type="match status" value="1"/>
</dbReference>
<organism evidence="7 8">
    <name type="scientific">Colletotrichum fructicola (strain Nara gc5)</name>
    <name type="common">Anthracnose fungus</name>
    <name type="synonym">Colletotrichum gloeosporioides (strain Nara gc5)</name>
    <dbReference type="NCBI Taxonomy" id="1213859"/>
    <lineage>
        <taxon>Eukaryota</taxon>
        <taxon>Fungi</taxon>
        <taxon>Dikarya</taxon>
        <taxon>Ascomycota</taxon>
        <taxon>Pezizomycotina</taxon>
        <taxon>Sordariomycetes</taxon>
        <taxon>Hypocreomycetidae</taxon>
        <taxon>Glomerellales</taxon>
        <taxon>Glomerellaceae</taxon>
        <taxon>Colletotrichum</taxon>
        <taxon>Colletotrichum gloeosporioides species complex</taxon>
    </lineage>
</organism>
<dbReference type="AlphaFoldDB" id="A0A7J6IUV9"/>
<feature type="region of interest" description="Disordered" evidence="5">
    <location>
        <begin position="1"/>
        <end position="29"/>
    </location>
</feature>
<evidence type="ECO:0000256" key="5">
    <source>
        <dbReference type="SAM" id="MobiDB-lite"/>
    </source>
</evidence>
<evidence type="ECO:0000256" key="2">
    <source>
        <dbReference type="ARBA" id="ARBA00023015"/>
    </source>
</evidence>
<evidence type="ECO:0000313" key="8">
    <source>
        <dbReference type="Proteomes" id="UP000011096"/>
    </source>
</evidence>
<dbReference type="PANTHER" id="PTHR47424:SF5">
    <property type="entry name" value="ZN(II)2CYS6 TRANSCRIPTION FACTOR (EUROFUNG)"/>
    <property type="match status" value="1"/>
</dbReference>
<dbReference type="Pfam" id="PF00172">
    <property type="entry name" value="Zn_clus"/>
    <property type="match status" value="1"/>
</dbReference>
<dbReference type="GO" id="GO:0000978">
    <property type="term" value="F:RNA polymerase II cis-regulatory region sequence-specific DNA binding"/>
    <property type="evidence" value="ECO:0007669"/>
    <property type="project" value="TreeGrafter"/>
</dbReference>
<feature type="compositionally biased region" description="Polar residues" evidence="5">
    <location>
        <begin position="159"/>
        <end position="169"/>
    </location>
</feature>
<evidence type="ECO:0000256" key="4">
    <source>
        <dbReference type="ARBA" id="ARBA00023242"/>
    </source>
</evidence>
<name>A0A7J6IUV9_COLFN</name>
<evidence type="ECO:0000313" key="7">
    <source>
        <dbReference type="EMBL" id="KAF4480894.1"/>
    </source>
</evidence>
<dbReference type="PROSITE" id="PS00463">
    <property type="entry name" value="ZN2_CY6_FUNGAL_1"/>
    <property type="match status" value="1"/>
</dbReference>
<feature type="region of interest" description="Disordered" evidence="5">
    <location>
        <begin position="136"/>
        <end position="169"/>
    </location>
</feature>
<keyword evidence="2" id="KW-0805">Transcription regulation</keyword>
<keyword evidence="8" id="KW-1185">Reference proteome</keyword>
<dbReference type="RefSeq" id="XP_031880334.1">
    <property type="nucleotide sequence ID" value="XM_032022705.1"/>
</dbReference>
<evidence type="ECO:0000259" key="6">
    <source>
        <dbReference type="PROSITE" id="PS50048"/>
    </source>
</evidence>
<dbReference type="InterPro" id="IPR051127">
    <property type="entry name" value="Fungal_SecMet_Regulators"/>
</dbReference>
<dbReference type="GO" id="GO:0000435">
    <property type="term" value="P:positive regulation of transcription from RNA polymerase II promoter by galactose"/>
    <property type="evidence" value="ECO:0007669"/>
    <property type="project" value="TreeGrafter"/>
</dbReference>
<proteinExistence type="predicted"/>
<reference evidence="7 8" key="2">
    <citation type="submission" date="2020-04" db="EMBL/GenBank/DDBJ databases">
        <title>Genome sequencing and assembly of multiple isolates from the Colletotrichum gloeosporioides species complex.</title>
        <authorList>
            <person name="Gan P."/>
            <person name="Shirasu K."/>
        </authorList>
    </citation>
    <scope>NUCLEOTIDE SEQUENCE [LARGE SCALE GENOMIC DNA]</scope>
    <source>
        <strain evidence="7 8">Nara gc5</strain>
    </source>
</reference>
<dbReference type="PROSITE" id="PS50048">
    <property type="entry name" value="ZN2_CY6_FUNGAL_2"/>
    <property type="match status" value="1"/>
</dbReference>
<feature type="domain" description="Zn(2)-C6 fungal-type" evidence="6">
    <location>
        <begin position="38"/>
        <end position="67"/>
    </location>
</feature>
<dbReference type="GeneID" id="43606898"/>
<dbReference type="CDD" id="cd00067">
    <property type="entry name" value="GAL4"/>
    <property type="match status" value="1"/>
</dbReference>
<keyword evidence="4" id="KW-0539">Nucleus</keyword>
<comment type="caution">
    <text evidence="7">The sequence shown here is derived from an EMBL/GenBank/DDBJ whole genome shotgun (WGS) entry which is preliminary data.</text>
</comment>
<feature type="region of interest" description="Disordered" evidence="5">
    <location>
        <begin position="191"/>
        <end position="215"/>
    </location>
</feature>
<evidence type="ECO:0000256" key="1">
    <source>
        <dbReference type="ARBA" id="ARBA00022723"/>
    </source>
</evidence>
<accession>A0A7J6IUV9</accession>
<sequence length="762" mass="83955">MDPPTSEAAPGSGSPATANGNATAAKPRATRGKYISKACFECRKRKSKCNGRSPCLRCARQSLTCAYPASKKQRETPASGTDGDTQAIRSLKEQVASLQGDLELLRQQSPHRRSSSQAHSSPQFDETLNASRARLISPDYTDPGSNPARPDQALPTTEPPETQDNCQPSASYTFNISLARTHLRAQGIAMTDGDKQGASSSADRTRPPSPSIHTPLEFGVGSVDPLWLIDEKEAIRLCNLYEVEIGIQYPFLDITRIIENVRVLYRAMASGSQNGFAFTAMPGPTVIDPLDLDLLKMVISAGSIVEAGGSSQLGKALFTGVRKSSHDKLWEPASVKNTMLFVLLAIYSFLTGDDLQAWRLVGVSARWCLEIGLHQAGTVNRIFKEVEARKVALRLFWCVYTLDRRWGFGAGLPFVMHHCDVDRNLPEPDDDVPYLKAMVAYSQIGNKVWSTSYNSARTTGAVRDDEISYLLYLIGQWYEELPESLKLSPEWESNDWTGSTRGPQRLQLLLHLRANQMKILLLQPILHSPSSLKINKSKVQSLIRFAKDTIQKLNSLNKSTDIYQTQQMCFNHFLVSALGVIFLVVALAPSEYGAAVRDEFHIALDLIRGLSAKSYVSSRLWKMVSDLRLAWRKLGLNPPQTNDDRETRALRSAVATPPPSSSGVDISPHNITHLGEEDSRTGEPEVWHTGAREPISDVQMAQELSDFFNAMDSAPDFTSSYPLLGICGDALESAEGNPDDSLPENALDSSMLDVSHLFVDML</sequence>